<feature type="region of interest" description="Disordered" evidence="1">
    <location>
        <begin position="128"/>
        <end position="154"/>
    </location>
</feature>
<protein>
    <submittedName>
        <fullName evidence="2">Uncharacterized protein</fullName>
    </submittedName>
</protein>
<sequence length="403" mass="44666">MDDSSHQEENPQVLGSLPPGSPPRPQEPPPSTSQTDSSILTPGIFHISPDGGEEGGDLDKGEEGNALSDLKRIRPQDLLDGILMAEENAELGVRWHDVYTATGSPRNFHGDDLAEDSGELSLGASAVTTAGPVPAVPANRRAAPDSGGERTGIPVAWYPSTSWVFTGEETSMARDEKQTPGPKDTPISWTVALPTETEQRIWDAIEAYNPDANPDTDTASTSGTSISTDQREEIEWTEYPGDTKEGREILHRLARDTSTDELPGVPPFTPSVTPRAFAAPLPFNQRPWTEEYNMLVESNFNVRTARLTPEGAARMDRARTSSTRSRNTERRALRDAHEYLPLEPDATDQEAFRRIGAAELRFHQALQRTSDKRIRTNLRHYFEGEVFDEDCSDLSEWRRRYNA</sequence>
<feature type="region of interest" description="Disordered" evidence="1">
    <location>
        <begin position="209"/>
        <end position="231"/>
    </location>
</feature>
<evidence type="ECO:0000313" key="2">
    <source>
        <dbReference type="EMBL" id="KAK0448992.1"/>
    </source>
</evidence>
<dbReference type="EMBL" id="JAUEPS010000040">
    <property type="protein sequence ID" value="KAK0448992.1"/>
    <property type="molecule type" value="Genomic_DNA"/>
</dbReference>
<feature type="compositionally biased region" description="Basic and acidic residues" evidence="1">
    <location>
        <begin position="57"/>
        <end position="70"/>
    </location>
</feature>
<dbReference type="GeneID" id="85353526"/>
<organism evidence="2 3">
    <name type="scientific">Armillaria tabescens</name>
    <name type="common">Ringless honey mushroom</name>
    <name type="synonym">Agaricus tabescens</name>
    <dbReference type="NCBI Taxonomy" id="1929756"/>
    <lineage>
        <taxon>Eukaryota</taxon>
        <taxon>Fungi</taxon>
        <taxon>Dikarya</taxon>
        <taxon>Basidiomycota</taxon>
        <taxon>Agaricomycotina</taxon>
        <taxon>Agaricomycetes</taxon>
        <taxon>Agaricomycetidae</taxon>
        <taxon>Agaricales</taxon>
        <taxon>Marasmiineae</taxon>
        <taxon>Physalacriaceae</taxon>
        <taxon>Desarmillaria</taxon>
    </lineage>
</organism>
<dbReference type="Proteomes" id="UP001175211">
    <property type="component" value="Unassembled WGS sequence"/>
</dbReference>
<feature type="compositionally biased region" description="Polar residues" evidence="1">
    <location>
        <begin position="215"/>
        <end position="228"/>
    </location>
</feature>
<dbReference type="AlphaFoldDB" id="A0AA39JUX0"/>
<feature type="region of interest" description="Disordered" evidence="1">
    <location>
        <begin position="1"/>
        <end position="70"/>
    </location>
</feature>
<feature type="compositionally biased region" description="Pro residues" evidence="1">
    <location>
        <begin position="19"/>
        <end position="31"/>
    </location>
</feature>
<feature type="region of interest" description="Disordered" evidence="1">
    <location>
        <begin position="311"/>
        <end position="330"/>
    </location>
</feature>
<proteinExistence type="predicted"/>
<evidence type="ECO:0000313" key="3">
    <source>
        <dbReference type="Proteomes" id="UP001175211"/>
    </source>
</evidence>
<reference evidence="2" key="1">
    <citation type="submission" date="2023-06" db="EMBL/GenBank/DDBJ databases">
        <authorList>
            <consortium name="Lawrence Berkeley National Laboratory"/>
            <person name="Ahrendt S."/>
            <person name="Sahu N."/>
            <person name="Indic B."/>
            <person name="Wong-Bajracharya J."/>
            <person name="Merenyi Z."/>
            <person name="Ke H.-M."/>
            <person name="Monk M."/>
            <person name="Kocsube S."/>
            <person name="Drula E."/>
            <person name="Lipzen A."/>
            <person name="Balint B."/>
            <person name="Henrissat B."/>
            <person name="Andreopoulos B."/>
            <person name="Martin F.M."/>
            <person name="Harder C.B."/>
            <person name="Rigling D."/>
            <person name="Ford K.L."/>
            <person name="Foster G.D."/>
            <person name="Pangilinan J."/>
            <person name="Papanicolaou A."/>
            <person name="Barry K."/>
            <person name="LaButti K."/>
            <person name="Viragh M."/>
            <person name="Koriabine M."/>
            <person name="Yan M."/>
            <person name="Riley R."/>
            <person name="Champramary S."/>
            <person name="Plett K.L."/>
            <person name="Tsai I.J."/>
            <person name="Slot J."/>
            <person name="Sipos G."/>
            <person name="Plett J."/>
            <person name="Nagy L.G."/>
            <person name="Grigoriev I.V."/>
        </authorList>
    </citation>
    <scope>NUCLEOTIDE SEQUENCE</scope>
    <source>
        <strain evidence="2">CCBAS 213</strain>
    </source>
</reference>
<evidence type="ECO:0000256" key="1">
    <source>
        <dbReference type="SAM" id="MobiDB-lite"/>
    </source>
</evidence>
<name>A0AA39JUX0_ARMTA</name>
<feature type="compositionally biased region" description="Low complexity" evidence="1">
    <location>
        <begin position="132"/>
        <end position="141"/>
    </location>
</feature>
<dbReference type="RefSeq" id="XP_060326707.1">
    <property type="nucleotide sequence ID" value="XM_060469978.1"/>
</dbReference>
<gene>
    <name evidence="2" type="ORF">EV420DRAFT_1483401</name>
</gene>
<accession>A0AA39JUX0</accession>
<keyword evidence="3" id="KW-1185">Reference proteome</keyword>
<comment type="caution">
    <text evidence="2">The sequence shown here is derived from an EMBL/GenBank/DDBJ whole genome shotgun (WGS) entry which is preliminary data.</text>
</comment>